<dbReference type="OrthoDB" id="66881at2759"/>
<keyword evidence="7" id="KW-1185">Reference proteome</keyword>
<dbReference type="PIRSF" id="PIRSF000332">
    <property type="entry name" value="FMO"/>
    <property type="match status" value="1"/>
</dbReference>
<keyword evidence="3" id="KW-0274">FAD</keyword>
<dbReference type="InterPro" id="IPR020946">
    <property type="entry name" value="Flavin_mOase-like"/>
</dbReference>
<dbReference type="GO" id="GO:0050661">
    <property type="term" value="F:NADP binding"/>
    <property type="evidence" value="ECO:0007669"/>
    <property type="project" value="InterPro"/>
</dbReference>
<keyword evidence="4" id="KW-0521">NADP</keyword>
<organism evidence="6 7">
    <name type="scientific">Diaporthe helianthi</name>
    <dbReference type="NCBI Taxonomy" id="158607"/>
    <lineage>
        <taxon>Eukaryota</taxon>
        <taxon>Fungi</taxon>
        <taxon>Dikarya</taxon>
        <taxon>Ascomycota</taxon>
        <taxon>Pezizomycotina</taxon>
        <taxon>Sordariomycetes</taxon>
        <taxon>Sordariomycetidae</taxon>
        <taxon>Diaporthales</taxon>
        <taxon>Diaporthaceae</taxon>
        <taxon>Diaporthe</taxon>
    </lineage>
</organism>
<dbReference type="InParanoid" id="A0A2P5HKX3"/>
<dbReference type="GO" id="GO:0004499">
    <property type="term" value="F:N,N-dimethylaniline monooxygenase activity"/>
    <property type="evidence" value="ECO:0007669"/>
    <property type="project" value="InterPro"/>
</dbReference>
<evidence type="ECO:0000256" key="1">
    <source>
        <dbReference type="ARBA" id="ARBA00009183"/>
    </source>
</evidence>
<dbReference type="InterPro" id="IPR050346">
    <property type="entry name" value="FMO-like"/>
</dbReference>
<dbReference type="Pfam" id="PF00743">
    <property type="entry name" value="FMO-like"/>
    <property type="match status" value="1"/>
</dbReference>
<dbReference type="SUPFAM" id="SSF51905">
    <property type="entry name" value="FAD/NAD(P)-binding domain"/>
    <property type="match status" value="2"/>
</dbReference>
<proteinExistence type="inferred from homology"/>
<dbReference type="PRINTS" id="PR00370">
    <property type="entry name" value="FMOXYGENASE"/>
</dbReference>
<keyword evidence="2" id="KW-0285">Flavoprotein</keyword>
<dbReference type="InterPro" id="IPR036188">
    <property type="entry name" value="FAD/NAD-bd_sf"/>
</dbReference>
<evidence type="ECO:0000313" key="6">
    <source>
        <dbReference type="EMBL" id="POS70881.1"/>
    </source>
</evidence>
<dbReference type="Proteomes" id="UP000094444">
    <property type="component" value="Unassembled WGS sequence"/>
</dbReference>
<dbReference type="InterPro" id="IPR000960">
    <property type="entry name" value="Flavin_mOase"/>
</dbReference>
<comment type="similarity">
    <text evidence="1">Belongs to the FMO family.</text>
</comment>
<evidence type="ECO:0000313" key="7">
    <source>
        <dbReference type="Proteomes" id="UP000094444"/>
    </source>
</evidence>
<dbReference type="AlphaFoldDB" id="A0A2P5HKX3"/>
<dbReference type="GO" id="GO:0050660">
    <property type="term" value="F:flavin adenine dinucleotide binding"/>
    <property type="evidence" value="ECO:0007669"/>
    <property type="project" value="InterPro"/>
</dbReference>
<accession>A0A2P5HKX3</accession>
<evidence type="ECO:0000256" key="4">
    <source>
        <dbReference type="ARBA" id="ARBA00022857"/>
    </source>
</evidence>
<evidence type="ECO:0000256" key="2">
    <source>
        <dbReference type="ARBA" id="ARBA00022630"/>
    </source>
</evidence>
<reference evidence="6" key="1">
    <citation type="submission" date="2017-09" db="EMBL/GenBank/DDBJ databases">
        <title>Polyketide synthases of a Diaporthe helianthi virulent isolate.</title>
        <authorList>
            <person name="Baroncelli R."/>
        </authorList>
    </citation>
    <scope>NUCLEOTIDE SEQUENCE [LARGE SCALE GENOMIC DNA]</scope>
    <source>
        <strain evidence="6">7/96</strain>
    </source>
</reference>
<comment type="caution">
    <text evidence="6">The sequence shown here is derived from an EMBL/GenBank/DDBJ whole genome shotgun (WGS) entry which is preliminary data.</text>
</comment>
<evidence type="ECO:0008006" key="8">
    <source>
        <dbReference type="Google" id="ProtNLM"/>
    </source>
</evidence>
<dbReference type="EMBL" id="MAVT02001451">
    <property type="protein sequence ID" value="POS70881.1"/>
    <property type="molecule type" value="Genomic_DNA"/>
</dbReference>
<protein>
    <recommendedName>
        <fullName evidence="8">Dimethylaniline monooxygenase</fullName>
    </recommendedName>
</protein>
<name>A0A2P5HKX3_DIAHE</name>
<dbReference type="Gene3D" id="3.50.50.60">
    <property type="entry name" value="FAD/NAD(P)-binding domain"/>
    <property type="match status" value="1"/>
</dbReference>
<keyword evidence="5" id="KW-0560">Oxidoreductase</keyword>
<evidence type="ECO:0000256" key="5">
    <source>
        <dbReference type="ARBA" id="ARBA00023002"/>
    </source>
</evidence>
<dbReference type="PANTHER" id="PTHR23023">
    <property type="entry name" value="DIMETHYLANILINE MONOOXYGENASE"/>
    <property type="match status" value="1"/>
</dbReference>
<evidence type="ECO:0000256" key="3">
    <source>
        <dbReference type="ARBA" id="ARBA00022827"/>
    </source>
</evidence>
<sequence length="538" mass="60311">MSADMPSLLIPAVCVVGSGLSGLVTLKECLSEGFEAFCFEARAEIGGQWAHQPDVSPSDAAGSVQSSIYDGVVLNSCRDTSALTDFPLDPLRYGDYFGHRQQLQYLNEYVEHYGLRKHIRLSTRVVGLEQREHGSWTVRVQEEGRDDVQEHTFDAVFVCAGHLSKPSVPEFRGRDAFQGEFMHSHFYRRPGPYDRKKVVLIGFGSSAVDIACEIAPGAEEVHVVTRRGGWVLPRYVLGKPTEAFDNRATQVWMPTGASQWLQMKLLQIVEGEPPEIMRPSHKILEQSPTIRGDFIEKVRTQVINVHRGSVEHLTQDGLVISTEHGEEELKADVIIACTGYDQFNFPFLPKDFIRSPETPENRVDLYKLIVSPRYDNLFMMGYVELVGSAPPAFEAQARWACAVVSQKIKLPSKPRMMEEVQEFQAWQEKHFLGTERHALIAHGVQYSDDLLEPLGAVPSFRKCLGRIFTSANPWRALKVLNAVWFGVPSGAQWRLFGYGAKRELAEETLLRIGSEGKALSKGEIEQLLSKSSVNMFGN</sequence>
<gene>
    <name evidence="6" type="ORF">DHEL01_v210720</name>
</gene>